<reference evidence="1 2" key="1">
    <citation type="submission" date="2020-06" db="EMBL/GenBank/DDBJ databases">
        <title>Complete genome of Azosprillum oryzae KACC14407.</title>
        <authorList>
            <person name="Kim M."/>
            <person name="Park Y.-J."/>
            <person name="Shin J.-H."/>
        </authorList>
    </citation>
    <scope>NUCLEOTIDE SEQUENCE [LARGE SCALE GENOMIC DNA]</scope>
    <source>
        <strain evidence="1 2">KACC 14407</strain>
        <plasmid evidence="1 2">unnamed7</plasmid>
    </source>
</reference>
<evidence type="ECO:0000313" key="2">
    <source>
        <dbReference type="Proteomes" id="UP000509702"/>
    </source>
</evidence>
<protein>
    <submittedName>
        <fullName evidence="1">Uncharacterized protein</fullName>
    </submittedName>
</protein>
<evidence type="ECO:0000313" key="1">
    <source>
        <dbReference type="EMBL" id="QKS54589.1"/>
    </source>
</evidence>
<organism evidence="1 2">
    <name type="scientific">Azospirillum oryzae</name>
    <dbReference type="NCBI Taxonomy" id="286727"/>
    <lineage>
        <taxon>Bacteria</taxon>
        <taxon>Pseudomonadati</taxon>
        <taxon>Pseudomonadota</taxon>
        <taxon>Alphaproteobacteria</taxon>
        <taxon>Rhodospirillales</taxon>
        <taxon>Azospirillaceae</taxon>
        <taxon>Azospirillum</taxon>
    </lineage>
</organism>
<dbReference type="RefSeq" id="WP_109153162.1">
    <property type="nucleotide sequence ID" value="NZ_BSOV01000001.1"/>
</dbReference>
<gene>
    <name evidence="1" type="ORF">HUE56_29220</name>
</gene>
<sequence>MRLRSLDPFPLLAPLERAAAAVGRLAQAAAGTPVLAAWMHRSRVEAVAEISETQGRRVDPNRLRTLLAQVPTRAQRDWGATMLALDMMRQMLTEPGTTALAPTGTDDALAQMDEAHAAVGSAALIACGIGFLAHLEAGGDRSGACLAVSRFLAAQGLTPLPLPCLNGVEAIRRAEPRGVWLVAFLDGMARQAEEGEDRLGALHHRWRSWRRRVGDRRSDARIRRAVDAMAAEGVMSPARLAARLRCATSAATDLLEDLQRLEIAVEITRRRSHRVFVSEDLAPMLGEVAPRSEAAVRDVAASPLLPPPAVATEPDRWVEPAEGVDDALAHLERILKRQDPLLARYGSANGRLLSCG</sequence>
<dbReference type="Proteomes" id="UP000509702">
    <property type="component" value="Plasmid unnamed7"/>
</dbReference>
<dbReference type="EMBL" id="CP054622">
    <property type="protein sequence ID" value="QKS54589.1"/>
    <property type="molecule type" value="Genomic_DNA"/>
</dbReference>
<keyword evidence="1" id="KW-0614">Plasmid</keyword>
<keyword evidence="2" id="KW-1185">Reference proteome</keyword>
<dbReference type="AlphaFoldDB" id="A0A6N1ATC2"/>
<name>A0A6N1ATC2_9PROT</name>
<geneLocation type="plasmid" evidence="1 2">
    <name>unnamed7</name>
</geneLocation>
<dbReference type="OrthoDB" id="7306337at2"/>
<accession>A0A6N1ATC2</accession>
<proteinExistence type="predicted"/>
<dbReference type="KEGG" id="aoz:HUE56_29220"/>